<evidence type="ECO:0000313" key="9">
    <source>
        <dbReference type="EMBL" id="AVG24105.1"/>
    </source>
</evidence>
<dbReference type="PANTHER" id="PTHR30181">
    <property type="entry name" value="MANNITOL PERMEASE IIC COMPONENT"/>
    <property type="match status" value="1"/>
</dbReference>
<evidence type="ECO:0000259" key="8">
    <source>
        <dbReference type="Pfam" id="PF02302"/>
    </source>
</evidence>
<reference evidence="9 10" key="1">
    <citation type="submission" date="2018-02" db="EMBL/GenBank/DDBJ databases">
        <title>Complete genome of the streamlined marine actinobacterium Pontimonas salivibrio CL-TW6 adapted to coastal planktonic lifestype.</title>
        <authorList>
            <person name="Cho B.C."/>
            <person name="Hardies S.C."/>
            <person name="Jang G.I."/>
            <person name="Hwang C.Y."/>
        </authorList>
    </citation>
    <scope>NUCLEOTIDE SEQUENCE [LARGE SCALE GENOMIC DNA]</scope>
    <source>
        <strain evidence="9 10">CL-TW6</strain>
    </source>
</reference>
<dbReference type="GO" id="GO:0016301">
    <property type="term" value="F:kinase activity"/>
    <property type="evidence" value="ECO:0007669"/>
    <property type="project" value="UniProtKB-KW"/>
</dbReference>
<evidence type="ECO:0000256" key="3">
    <source>
        <dbReference type="ARBA" id="ARBA00022553"/>
    </source>
</evidence>
<dbReference type="EMBL" id="CP026923">
    <property type="protein sequence ID" value="AVG24105.1"/>
    <property type="molecule type" value="Genomic_DNA"/>
</dbReference>
<accession>A0A2L2BR13</accession>
<dbReference type="Pfam" id="PF02302">
    <property type="entry name" value="PTS_IIB"/>
    <property type="match status" value="1"/>
</dbReference>
<gene>
    <name evidence="9" type="ORF">C3B54_111144</name>
</gene>
<keyword evidence="10" id="KW-1185">Reference proteome</keyword>
<evidence type="ECO:0000256" key="7">
    <source>
        <dbReference type="ARBA" id="ARBA00022777"/>
    </source>
</evidence>
<dbReference type="KEGG" id="psai:C3B54_111144"/>
<dbReference type="InterPro" id="IPR036095">
    <property type="entry name" value="PTS_EIIB-like_sf"/>
</dbReference>
<evidence type="ECO:0000256" key="2">
    <source>
        <dbReference type="ARBA" id="ARBA00022448"/>
    </source>
</evidence>
<feature type="domain" description="Phosphotransferase system EIIB component type 2/3" evidence="8">
    <location>
        <begin position="12"/>
        <end position="90"/>
    </location>
</feature>
<dbReference type="InterPro" id="IPR003501">
    <property type="entry name" value="PTS_EIIB_2/3"/>
</dbReference>
<comment type="function">
    <text evidence="1">The phosphoenolpyruvate-dependent sugar phosphotransferase system (sugar PTS), a major carbohydrate active transport system, catalyzes the phosphorylation of incoming sugar substrates concomitantly with their translocation across the cell membrane. The enzyme II CmtAB PTS system is involved in D-mannitol transport.</text>
</comment>
<keyword evidence="3" id="KW-0597">Phosphoprotein</keyword>
<dbReference type="GO" id="GO:0009401">
    <property type="term" value="P:phosphoenolpyruvate-dependent sugar phosphotransferase system"/>
    <property type="evidence" value="ECO:0007669"/>
    <property type="project" value="UniProtKB-KW"/>
</dbReference>
<dbReference type="RefSeq" id="WP_104913632.1">
    <property type="nucleotide sequence ID" value="NZ_CP026923.1"/>
</dbReference>
<evidence type="ECO:0000313" key="10">
    <source>
        <dbReference type="Proteomes" id="UP000243077"/>
    </source>
</evidence>
<dbReference type="OrthoDB" id="3294960at2"/>
<dbReference type="GO" id="GO:0005886">
    <property type="term" value="C:plasma membrane"/>
    <property type="evidence" value="ECO:0007669"/>
    <property type="project" value="TreeGrafter"/>
</dbReference>
<dbReference type="GO" id="GO:0008982">
    <property type="term" value="F:protein-N(PI)-phosphohistidine-sugar phosphotransferase activity"/>
    <property type="evidence" value="ECO:0007669"/>
    <property type="project" value="InterPro"/>
</dbReference>
<dbReference type="GO" id="GO:0090563">
    <property type="term" value="F:protein-phosphocysteine-sugar phosphotransferase activity"/>
    <property type="evidence" value="ECO:0007669"/>
    <property type="project" value="TreeGrafter"/>
</dbReference>
<sequence>MAEISAADVKQIVVACEAGMGSSVMVAKQLAKQLKPQGITVTHAPVNQLADTPHEIVLVHRGLSARAKQAVPESVVVIFDMFLGDLNVAKMVGTLQSGGVVTDG</sequence>
<keyword evidence="2" id="KW-0813">Transport</keyword>
<keyword evidence="7" id="KW-0418">Kinase</keyword>
<dbReference type="SUPFAM" id="SSF52794">
    <property type="entry name" value="PTS system IIB component-like"/>
    <property type="match status" value="1"/>
</dbReference>
<name>A0A2L2BR13_9MICO</name>
<keyword evidence="5" id="KW-0808">Transferase</keyword>
<organism evidence="9 10">
    <name type="scientific">Pontimonas salivibrio</name>
    <dbReference type="NCBI Taxonomy" id="1159327"/>
    <lineage>
        <taxon>Bacteria</taxon>
        <taxon>Bacillati</taxon>
        <taxon>Actinomycetota</taxon>
        <taxon>Actinomycetes</taxon>
        <taxon>Micrococcales</taxon>
        <taxon>Microbacteriaceae</taxon>
        <taxon>Pontimonas</taxon>
    </lineage>
</organism>
<dbReference type="AlphaFoldDB" id="A0A2L2BR13"/>
<evidence type="ECO:0000256" key="6">
    <source>
        <dbReference type="ARBA" id="ARBA00022683"/>
    </source>
</evidence>
<dbReference type="Proteomes" id="UP000243077">
    <property type="component" value="Chromosome"/>
</dbReference>
<proteinExistence type="predicted"/>
<protein>
    <submittedName>
        <fullName evidence="9">Mannitol/fructose PTS system IIB</fullName>
    </submittedName>
</protein>
<keyword evidence="6" id="KW-0598">Phosphotransferase system</keyword>
<evidence type="ECO:0000256" key="5">
    <source>
        <dbReference type="ARBA" id="ARBA00022679"/>
    </source>
</evidence>
<dbReference type="Gene3D" id="3.40.50.2300">
    <property type="match status" value="1"/>
</dbReference>
<keyword evidence="4" id="KW-0762">Sugar transport</keyword>
<evidence type="ECO:0000256" key="1">
    <source>
        <dbReference type="ARBA" id="ARBA00002434"/>
    </source>
</evidence>
<dbReference type="InterPro" id="IPR050893">
    <property type="entry name" value="Sugar_PTS"/>
</dbReference>
<dbReference type="PANTHER" id="PTHR30181:SF3">
    <property type="entry name" value="MULTIPHOSPHORYL TRANSFER PROTEIN"/>
    <property type="match status" value="1"/>
</dbReference>
<evidence type="ECO:0000256" key="4">
    <source>
        <dbReference type="ARBA" id="ARBA00022597"/>
    </source>
</evidence>